<protein>
    <submittedName>
        <fullName evidence="1">10995_t:CDS:1</fullName>
    </submittedName>
</protein>
<keyword evidence="2" id="KW-1185">Reference proteome</keyword>
<dbReference type="EMBL" id="CAJVPY010017161">
    <property type="protein sequence ID" value="CAG8760628.1"/>
    <property type="molecule type" value="Genomic_DNA"/>
</dbReference>
<proteinExistence type="predicted"/>
<gene>
    <name evidence="1" type="ORF">DERYTH_LOCUS17785</name>
</gene>
<accession>A0A9N9J0X6</accession>
<sequence>MPSMTKKQKMIQFSKIKNHEILIDQFTALHLIDVDYKLFKPKLAQLNNSYKKIHSCKERYESRPLVDQLMLQLVNASFDQIDKKHLEYFQKQWEHAGNGEKFMILVSDLFLRSQHLYRSTYVWIKDYILGKFVTKVSILFLKIGDWFLKPIFKSKHNDIIYDKDEKIPLIDEDDKIITDQNLSSQDIFFELMNDIEYALQEVKFEFFYTLKYHELFIDQMTLLQMMDSNCSGDLEELSDLRSDVEEGYKTFIDALQSLQPQLCMETRIISRTEYTKTEGFLGFTSLDWFLLVLVKETGQCIDRHLDDIPMTQEEELHWVEFRRLFQLIIGLFHSLTGN</sequence>
<organism evidence="1 2">
    <name type="scientific">Dentiscutata erythropus</name>
    <dbReference type="NCBI Taxonomy" id="1348616"/>
    <lineage>
        <taxon>Eukaryota</taxon>
        <taxon>Fungi</taxon>
        <taxon>Fungi incertae sedis</taxon>
        <taxon>Mucoromycota</taxon>
        <taxon>Glomeromycotina</taxon>
        <taxon>Glomeromycetes</taxon>
        <taxon>Diversisporales</taxon>
        <taxon>Gigasporaceae</taxon>
        <taxon>Dentiscutata</taxon>
    </lineage>
</organism>
<name>A0A9N9J0X6_9GLOM</name>
<reference evidence="1" key="1">
    <citation type="submission" date="2021-06" db="EMBL/GenBank/DDBJ databases">
        <authorList>
            <person name="Kallberg Y."/>
            <person name="Tangrot J."/>
            <person name="Rosling A."/>
        </authorList>
    </citation>
    <scope>NUCLEOTIDE SEQUENCE</scope>
    <source>
        <strain evidence="1">MA453B</strain>
    </source>
</reference>
<comment type="caution">
    <text evidence="1">The sequence shown here is derived from an EMBL/GenBank/DDBJ whole genome shotgun (WGS) entry which is preliminary data.</text>
</comment>
<dbReference type="Proteomes" id="UP000789405">
    <property type="component" value="Unassembled WGS sequence"/>
</dbReference>
<evidence type="ECO:0000313" key="1">
    <source>
        <dbReference type="EMBL" id="CAG8760628.1"/>
    </source>
</evidence>
<dbReference type="OrthoDB" id="2317790at2759"/>
<dbReference type="AlphaFoldDB" id="A0A9N9J0X6"/>
<evidence type="ECO:0000313" key="2">
    <source>
        <dbReference type="Proteomes" id="UP000789405"/>
    </source>
</evidence>